<protein>
    <recommendedName>
        <fullName evidence="5">Autotransporter domain-containing protein</fullName>
    </recommendedName>
</protein>
<keyword evidence="7" id="KW-1185">Reference proteome</keyword>
<dbReference type="OrthoDB" id="5760545at2"/>
<dbReference type="InterPro" id="IPR024973">
    <property type="entry name" value="ESPR"/>
</dbReference>
<proteinExistence type="predicted"/>
<dbReference type="Proteomes" id="UP000216020">
    <property type="component" value="Unassembled WGS sequence"/>
</dbReference>
<dbReference type="InterPro" id="IPR006315">
    <property type="entry name" value="OM_autotransptr_brl_dom"/>
</dbReference>
<feature type="compositionally biased region" description="Gly residues" evidence="3">
    <location>
        <begin position="1146"/>
        <end position="1174"/>
    </location>
</feature>
<feature type="region of interest" description="Disordered" evidence="3">
    <location>
        <begin position="1140"/>
        <end position="1177"/>
    </location>
</feature>
<evidence type="ECO:0000256" key="3">
    <source>
        <dbReference type="SAM" id="MobiDB-lite"/>
    </source>
</evidence>
<dbReference type="PROSITE" id="PS51208">
    <property type="entry name" value="AUTOTRANSPORTER"/>
    <property type="match status" value="1"/>
</dbReference>
<dbReference type="SUPFAM" id="SSF51126">
    <property type="entry name" value="Pectin lyase-like"/>
    <property type="match status" value="3"/>
</dbReference>
<reference evidence="7" key="1">
    <citation type="submission" date="2017-05" db="EMBL/GenBank/DDBJ databases">
        <title>Complete and WGS of Bordetella genogroups.</title>
        <authorList>
            <person name="Spilker T."/>
            <person name="Lipuma J."/>
        </authorList>
    </citation>
    <scope>NUCLEOTIDE SEQUENCE [LARGE SCALE GENOMIC DNA]</scope>
    <source>
        <strain evidence="7">AU16122</strain>
    </source>
</reference>
<dbReference type="InterPro" id="IPR005546">
    <property type="entry name" value="Autotransporte_beta"/>
</dbReference>
<feature type="compositionally biased region" description="Polar residues" evidence="3">
    <location>
        <begin position="168"/>
        <end position="178"/>
    </location>
</feature>
<dbReference type="SMART" id="SM00869">
    <property type="entry name" value="Autotransporter"/>
    <property type="match status" value="1"/>
</dbReference>
<evidence type="ECO:0000256" key="4">
    <source>
        <dbReference type="SAM" id="Phobius"/>
    </source>
</evidence>
<keyword evidence="1" id="KW-0732">Signal</keyword>
<evidence type="ECO:0000256" key="2">
    <source>
        <dbReference type="ARBA" id="ARBA00023026"/>
    </source>
</evidence>
<feature type="region of interest" description="Disordered" evidence="3">
    <location>
        <begin position="144"/>
        <end position="180"/>
    </location>
</feature>
<dbReference type="NCBIfam" id="TIGR02601">
    <property type="entry name" value="autotrns_rpt"/>
    <property type="match status" value="6"/>
</dbReference>
<evidence type="ECO:0000259" key="5">
    <source>
        <dbReference type="PROSITE" id="PS51208"/>
    </source>
</evidence>
<feature type="region of interest" description="Disordered" evidence="3">
    <location>
        <begin position="78"/>
        <end position="107"/>
    </location>
</feature>
<dbReference type="InterPro" id="IPR036709">
    <property type="entry name" value="Autotransporte_beta_dom_sf"/>
</dbReference>
<dbReference type="Gene3D" id="2.40.128.130">
    <property type="entry name" value="Autotransporter beta-domain"/>
    <property type="match status" value="1"/>
</dbReference>
<sequence length="1558" mass="152368">MNHIYRIVFNRALGVYQVASENASAHRSGSRRLALSVTGALVMAALAGVPAGSHAQSASTFTLAGSVGGTGGGFTGFGGAGGQPGQMGGEGLGGPATGGGGGGGSGADGGAGGVNAGSSFPQNAGGSAGVGVTLIGGILTGGAGQPGGDNIDPSPNGAGGGGGGGSALDSSTDVTLTDSYAGGKGGQGGASGFSFGSASGGGGAGGYGVHATGGSVTIGQDAHISGGGGGAGGMGQVSGGANGGDGGNGVQFDSNGILTNAGYIQGGNGGDGGDGYGFAGGRSGYGGAGVSLGNGATLVNQQDFDSGAVGEIHGGDSGSPGFNNIAGNLPGGVGVLAGSNTTIYNNGLISGGQSFVGGTLYNDPMRGNAVEINGDNSRLVQQENGTFWGNVVARGANNTLEYNGSNSLTVSNIVTVEPTLFDTSTLQAKISGFSNYVKSGDGTLALSGTTAAVTPWTVTGGSLSIDNDGNLGATSGGLTLNGGGLFVASDMTIDAARAVTLGANGGTLETRTGKTVHIAGVVTGPGGLTKTGYGVLVLDADNTYTGTTHVVEGTVRIGDPHNTSNTGNLAGGLDVDAYAGAEFARLGDYTYGGVMSGTGQILMSGDGTLTLTGASTHTGDLKIASGTVQVGNGSTAGSIASNVQTMGGSLAFNRSDDVTYAGVISDDPNYGGAPSAIGSVEQRGAGTLTFIGENTYTGGTKVLAGTLQIGDGGTTGSIVGKVTTSAGATLAFNRADAVVYSDAIDGGGTLDKRGMGKLTLTGANTYTGGTRVSQGTLIVGDGHTAGSIVGDVDVASSGVLAFNRSDDQAFGGVISGAGGFTKEGNNKLTLTGENTYTGLTKVAAGTLQIGNGGTTGAIVGDVKLGESATLAIDRKQSSDSPYTYGGNISGSGQLVVQNGAGITLTGNATHTGGTTVQTQGTLVIGNGGTTGSIAGDITMQGGTLGFFRSDDATYAGKISGGNTNLIVQAGAGTLSLTGDSSGFLGGTVVQQGTLEVNGKLGGFVGTLLGGTLSGTGEIGIAQISRDGILSPGSRAQPTGTLTVNNMLQFASGATLRIAALPDGTASKVAVNGAATVLDGARFQMAGLGNGLYAESTTYRVLEATGGVSGKFTTVASDLAFLEPSLAYEANAVDLTVQRKSVPVDPGQGGSGGDTGGNTGNTGGGSGSGNTGGGATRPIRFADLADNRNQRSVANALQSLPASSALYSRVLNLPNGTPAAVFQSLSGEAHASASNMLNGVASNVVSLPMTYLRANLAAGMTPGRPTAQLGRGDASALPQSAAQPVWAQVFGNWRTLGSRDDAAEVRQSDGGLFVGGDQAVGGGWRAGGALGYTGSHSSIKGQSSRADIDSYSGVIYGGKAFEAGPGKLNLTLGASYTWHDIDTKRDVDAAGVGQQLKASYSVNTTQVFTELGYALPMTERITLEPFVGADYSDQRTRGFGESGGDAALTGKSSHNRVGSNTLGLRVQTTFESGSSQGRLFATAGWRHSYGDLDPTTTMAFDGSQSFTVAGAPIARDAAVLSLGADLSITRATTIGLAYSGQFGGGNRQNSGAVNVRWRF</sequence>
<feature type="compositionally biased region" description="Gly residues" evidence="3">
    <location>
        <begin position="157"/>
        <end position="166"/>
    </location>
</feature>
<evidence type="ECO:0000313" key="7">
    <source>
        <dbReference type="Proteomes" id="UP000216020"/>
    </source>
</evidence>
<dbReference type="Pfam" id="PF03797">
    <property type="entry name" value="Autotransporter"/>
    <property type="match status" value="1"/>
</dbReference>
<evidence type="ECO:0000313" key="6">
    <source>
        <dbReference type="EMBL" id="OZI29979.1"/>
    </source>
</evidence>
<feature type="domain" description="Autotransporter" evidence="5">
    <location>
        <begin position="1277"/>
        <end position="1558"/>
    </location>
</feature>
<keyword evidence="4" id="KW-0812">Transmembrane</keyword>
<feature type="region of interest" description="Disordered" evidence="3">
    <location>
        <begin position="227"/>
        <end position="248"/>
    </location>
</feature>
<dbReference type="EMBL" id="NEVM01000005">
    <property type="protein sequence ID" value="OZI29979.1"/>
    <property type="molecule type" value="Genomic_DNA"/>
</dbReference>
<dbReference type="Pfam" id="PF12951">
    <property type="entry name" value="PATR"/>
    <property type="match status" value="8"/>
</dbReference>
<gene>
    <name evidence="6" type="ORF">CAL29_18020</name>
</gene>
<accession>A0A261RY29</accession>
<dbReference type="Pfam" id="PF13018">
    <property type="entry name" value="ESPR"/>
    <property type="match status" value="1"/>
</dbReference>
<dbReference type="GO" id="GO:0019867">
    <property type="term" value="C:outer membrane"/>
    <property type="evidence" value="ECO:0007669"/>
    <property type="project" value="InterPro"/>
</dbReference>
<dbReference type="InterPro" id="IPR012332">
    <property type="entry name" value="Autotransporter_pectin_lyase_C"/>
</dbReference>
<dbReference type="InterPro" id="IPR013425">
    <property type="entry name" value="Autotrns_rpt"/>
</dbReference>
<feature type="transmembrane region" description="Helical" evidence="4">
    <location>
        <begin position="33"/>
        <end position="52"/>
    </location>
</feature>
<keyword evidence="2" id="KW-0843">Virulence</keyword>
<evidence type="ECO:0000256" key="1">
    <source>
        <dbReference type="ARBA" id="ARBA00022729"/>
    </source>
</evidence>
<organism evidence="6 7">
    <name type="scientific">Bordetella genomosp. 10</name>
    <dbReference type="NCBI Taxonomy" id="1416804"/>
    <lineage>
        <taxon>Bacteria</taxon>
        <taxon>Pseudomonadati</taxon>
        <taxon>Pseudomonadota</taxon>
        <taxon>Betaproteobacteria</taxon>
        <taxon>Burkholderiales</taxon>
        <taxon>Alcaligenaceae</taxon>
        <taxon>Bordetella</taxon>
    </lineage>
</organism>
<keyword evidence="4" id="KW-0472">Membrane</keyword>
<dbReference type="InterPro" id="IPR011050">
    <property type="entry name" value="Pectin_lyase_fold/virulence"/>
</dbReference>
<dbReference type="SUPFAM" id="SSF103515">
    <property type="entry name" value="Autotransporter"/>
    <property type="match status" value="1"/>
</dbReference>
<comment type="caution">
    <text evidence="6">The sequence shown here is derived from an EMBL/GenBank/DDBJ whole genome shotgun (WGS) entry which is preliminary data.</text>
</comment>
<name>A0A261RY29_9BORD</name>
<dbReference type="Gene3D" id="2.160.20.20">
    <property type="match status" value="2"/>
</dbReference>
<keyword evidence="4" id="KW-1133">Transmembrane helix</keyword>
<dbReference type="NCBIfam" id="TIGR01414">
    <property type="entry name" value="autotrans_barl"/>
    <property type="match status" value="1"/>
</dbReference>